<dbReference type="PROSITE" id="PS51721">
    <property type="entry name" value="G_CP"/>
    <property type="match status" value="1"/>
</dbReference>
<organism evidence="14 15">
    <name type="scientific">Cohnella boryungensis</name>
    <dbReference type="NCBI Taxonomy" id="768479"/>
    <lineage>
        <taxon>Bacteria</taxon>
        <taxon>Bacillati</taxon>
        <taxon>Bacillota</taxon>
        <taxon>Bacilli</taxon>
        <taxon>Bacillales</taxon>
        <taxon>Paenibacillaceae</taxon>
        <taxon>Cohnella</taxon>
    </lineage>
</organism>
<keyword evidence="7 10" id="KW-0862">Zinc</keyword>
<evidence type="ECO:0000313" key="14">
    <source>
        <dbReference type="EMBL" id="MFC4307283.1"/>
    </source>
</evidence>
<dbReference type="Proteomes" id="UP001595755">
    <property type="component" value="Unassembled WGS sequence"/>
</dbReference>
<dbReference type="InterPro" id="IPR004881">
    <property type="entry name" value="Ribosome_biogen_GTPase_RsgA"/>
</dbReference>
<dbReference type="InterPro" id="IPR010914">
    <property type="entry name" value="RsgA_GTPase_dom"/>
</dbReference>
<evidence type="ECO:0000256" key="3">
    <source>
        <dbReference type="ARBA" id="ARBA00022723"/>
    </source>
</evidence>
<feature type="binding site" evidence="10">
    <location>
        <begin position="209"/>
        <end position="217"/>
    </location>
    <ligand>
        <name>GTP</name>
        <dbReference type="ChEBI" id="CHEBI:37565"/>
    </ligand>
</feature>
<evidence type="ECO:0000256" key="11">
    <source>
        <dbReference type="SAM" id="MobiDB-lite"/>
    </source>
</evidence>
<keyword evidence="2 10" id="KW-0690">Ribosome biogenesis</keyword>
<keyword evidence="3 10" id="KW-0479">Metal-binding</keyword>
<reference evidence="15" key="1">
    <citation type="journal article" date="2019" name="Int. J. Syst. Evol. Microbiol.">
        <title>The Global Catalogue of Microorganisms (GCM) 10K type strain sequencing project: providing services to taxonomists for standard genome sequencing and annotation.</title>
        <authorList>
            <consortium name="The Broad Institute Genomics Platform"/>
            <consortium name="The Broad Institute Genome Sequencing Center for Infectious Disease"/>
            <person name="Wu L."/>
            <person name="Ma J."/>
        </authorList>
    </citation>
    <scope>NUCLEOTIDE SEQUENCE [LARGE SCALE GENOMIC DNA]</scope>
    <source>
        <strain evidence="15">CGMCC 4.1641</strain>
    </source>
</reference>
<feature type="binding site" evidence="10">
    <location>
        <position position="303"/>
    </location>
    <ligand>
        <name>Zn(2+)</name>
        <dbReference type="ChEBI" id="CHEBI:29105"/>
    </ligand>
</feature>
<feature type="binding site" evidence="10">
    <location>
        <position position="295"/>
    </location>
    <ligand>
        <name>Zn(2+)</name>
        <dbReference type="ChEBI" id="CHEBI:29105"/>
    </ligand>
</feature>
<comment type="similarity">
    <text evidence="10">Belongs to the TRAFAC class YlqF/YawG GTPase family. RsgA subfamily.</text>
</comment>
<evidence type="ECO:0000259" key="13">
    <source>
        <dbReference type="PROSITE" id="PS51721"/>
    </source>
</evidence>
<sequence>MNPNLYPLLTKYGWNEYWQELSPPSLSKSIRLSPARVIAQFSHSYTVMTEEGPHTASVAGKFEFLASKRSDYPAVGDWVWTEALPNEARSVIHAVLPRRTAMIRKAAGSAVEEQVVGANLDYLFIVNALNQDFNLRKIERYLILGWESGAQPVVLLTKSDLCPQPEAFAEQVRELSPGVPVHVVSALTEQGKESLNPYLGQGITIGITGSSGVGKSTLLNWLAGEPLQHTQDIREDDARGRHTTTHRELFLLGNGALVMDTPGMRELQLWEAHDGWQQAFADIEQLAAECRFRDCRHEHEAGCAVHAALAEGTIDPKRLANYHKTAKELAYQARKERSAAGKRDKNKRPKSPGKADWRPDRSWDHAQD</sequence>
<gene>
    <name evidence="10 14" type="primary">rsgA</name>
    <name evidence="14" type="ORF">ACFO1S_28045</name>
</gene>
<evidence type="ECO:0000256" key="5">
    <source>
        <dbReference type="ARBA" id="ARBA00022741"/>
    </source>
</evidence>
<keyword evidence="9 10" id="KW-0342">GTP-binding</keyword>
<dbReference type="PROSITE" id="PS50936">
    <property type="entry name" value="ENGC_GTPASE"/>
    <property type="match status" value="1"/>
</dbReference>
<dbReference type="SUPFAM" id="SSF52540">
    <property type="entry name" value="P-loop containing nucleoside triphosphate hydrolases"/>
    <property type="match status" value="1"/>
</dbReference>
<evidence type="ECO:0000256" key="2">
    <source>
        <dbReference type="ARBA" id="ARBA00022517"/>
    </source>
</evidence>
<feature type="binding site" evidence="10">
    <location>
        <begin position="157"/>
        <end position="160"/>
    </location>
    <ligand>
        <name>GTP</name>
        <dbReference type="ChEBI" id="CHEBI:37565"/>
    </ligand>
</feature>
<feature type="binding site" evidence="10">
    <location>
        <position position="290"/>
    </location>
    <ligand>
        <name>Zn(2+)</name>
        <dbReference type="ChEBI" id="CHEBI:29105"/>
    </ligand>
</feature>
<dbReference type="HAMAP" id="MF_01820">
    <property type="entry name" value="GTPase_RsgA"/>
    <property type="match status" value="1"/>
</dbReference>
<name>A0ABV8SL02_9BACL</name>
<evidence type="ECO:0000259" key="12">
    <source>
        <dbReference type="PROSITE" id="PS50936"/>
    </source>
</evidence>
<keyword evidence="5 10" id="KW-0547">Nucleotide-binding</keyword>
<evidence type="ECO:0000256" key="7">
    <source>
        <dbReference type="ARBA" id="ARBA00022833"/>
    </source>
</evidence>
<dbReference type="NCBIfam" id="TIGR00157">
    <property type="entry name" value="ribosome small subunit-dependent GTPase A"/>
    <property type="match status" value="1"/>
</dbReference>
<keyword evidence="8 10" id="KW-0694">RNA-binding</keyword>
<feature type="domain" description="CP-type G" evidence="13">
    <location>
        <begin position="112"/>
        <end position="267"/>
    </location>
</feature>
<dbReference type="PANTHER" id="PTHR32120:SF10">
    <property type="entry name" value="SMALL RIBOSOMAL SUBUNIT BIOGENESIS GTPASE RSGA"/>
    <property type="match status" value="1"/>
</dbReference>
<evidence type="ECO:0000256" key="8">
    <source>
        <dbReference type="ARBA" id="ARBA00022884"/>
    </source>
</evidence>
<evidence type="ECO:0000256" key="1">
    <source>
        <dbReference type="ARBA" id="ARBA00022490"/>
    </source>
</evidence>
<dbReference type="EMBL" id="JBHSED010000074">
    <property type="protein sequence ID" value="MFC4307283.1"/>
    <property type="molecule type" value="Genomic_DNA"/>
</dbReference>
<feature type="binding site" evidence="10">
    <location>
        <position position="297"/>
    </location>
    <ligand>
        <name>Zn(2+)</name>
        <dbReference type="ChEBI" id="CHEBI:29105"/>
    </ligand>
</feature>
<dbReference type="Gene3D" id="1.10.40.50">
    <property type="entry name" value="Probable gtpase engc, domain 3"/>
    <property type="match status" value="1"/>
</dbReference>
<dbReference type="Gene3D" id="3.40.50.300">
    <property type="entry name" value="P-loop containing nucleotide triphosphate hydrolases"/>
    <property type="match status" value="1"/>
</dbReference>
<comment type="caution">
    <text evidence="14">The sequence shown here is derived from an EMBL/GenBank/DDBJ whole genome shotgun (WGS) entry which is preliminary data.</text>
</comment>
<keyword evidence="1 10" id="KW-0963">Cytoplasm</keyword>
<dbReference type="PANTHER" id="PTHR32120">
    <property type="entry name" value="SMALL RIBOSOMAL SUBUNIT BIOGENESIS GTPASE RSGA"/>
    <property type="match status" value="1"/>
</dbReference>
<evidence type="ECO:0000256" key="10">
    <source>
        <dbReference type="HAMAP-Rule" id="MF_01820"/>
    </source>
</evidence>
<comment type="cofactor">
    <cofactor evidence="10">
        <name>Zn(2+)</name>
        <dbReference type="ChEBI" id="CHEBI:29105"/>
    </cofactor>
    <text evidence="10">Binds 1 zinc ion per subunit.</text>
</comment>
<feature type="domain" description="EngC GTPase" evidence="12">
    <location>
        <begin position="118"/>
        <end position="265"/>
    </location>
</feature>
<comment type="subunit">
    <text evidence="10">Monomer. Associates with 30S ribosomal subunit, binds 16S rRNA.</text>
</comment>
<comment type="function">
    <text evidence="10">One of several proteins that assist in the late maturation steps of the functional core of the 30S ribosomal subunit. Helps release RbfA from mature subunits. May play a role in the assembly of ribosomal proteins into the subunit. Circularly permuted GTPase that catalyzes slow GTP hydrolysis, GTPase activity is stimulated by the 30S ribosomal subunit.</text>
</comment>
<feature type="compositionally biased region" description="Basic and acidic residues" evidence="11">
    <location>
        <begin position="353"/>
        <end position="368"/>
    </location>
</feature>
<dbReference type="InterPro" id="IPR027417">
    <property type="entry name" value="P-loop_NTPase"/>
</dbReference>
<feature type="compositionally biased region" description="Basic and acidic residues" evidence="11">
    <location>
        <begin position="333"/>
        <end position="343"/>
    </location>
</feature>
<dbReference type="EC" id="3.6.1.-" evidence="10"/>
<keyword evidence="6 10" id="KW-0378">Hydrolase</keyword>
<evidence type="ECO:0000256" key="4">
    <source>
        <dbReference type="ARBA" id="ARBA00022730"/>
    </source>
</evidence>
<comment type="subcellular location">
    <subcellularLocation>
        <location evidence="10">Cytoplasm</location>
    </subcellularLocation>
</comment>
<dbReference type="InterPro" id="IPR030378">
    <property type="entry name" value="G_CP_dom"/>
</dbReference>
<protein>
    <recommendedName>
        <fullName evidence="10">Small ribosomal subunit biogenesis GTPase RsgA</fullName>
        <ecNumber evidence="10">3.6.1.-</ecNumber>
    </recommendedName>
</protein>
<accession>A0ABV8SL02</accession>
<proteinExistence type="inferred from homology"/>
<dbReference type="CDD" id="cd01854">
    <property type="entry name" value="YjeQ_EngC"/>
    <property type="match status" value="1"/>
</dbReference>
<dbReference type="Pfam" id="PF03193">
    <property type="entry name" value="RsgA_GTPase"/>
    <property type="match status" value="1"/>
</dbReference>
<evidence type="ECO:0000256" key="6">
    <source>
        <dbReference type="ARBA" id="ARBA00022801"/>
    </source>
</evidence>
<keyword evidence="15" id="KW-1185">Reference proteome</keyword>
<keyword evidence="4 10" id="KW-0699">rRNA-binding</keyword>
<feature type="region of interest" description="Disordered" evidence="11">
    <location>
        <begin position="330"/>
        <end position="368"/>
    </location>
</feature>
<dbReference type="RefSeq" id="WP_204603018.1">
    <property type="nucleotide sequence ID" value="NZ_JBHSED010000074.1"/>
</dbReference>
<evidence type="ECO:0000313" key="15">
    <source>
        <dbReference type="Proteomes" id="UP001595755"/>
    </source>
</evidence>
<evidence type="ECO:0000256" key="9">
    <source>
        <dbReference type="ARBA" id="ARBA00023134"/>
    </source>
</evidence>